<gene>
    <name evidence="1" type="ORF">LCGC14_0758310</name>
</gene>
<accession>A0A0F9Q615</accession>
<name>A0A0F9Q615_9ZZZZ</name>
<proteinExistence type="predicted"/>
<protein>
    <submittedName>
        <fullName evidence="1">Uncharacterized protein</fullName>
    </submittedName>
</protein>
<evidence type="ECO:0000313" key="1">
    <source>
        <dbReference type="EMBL" id="KKN37944.1"/>
    </source>
</evidence>
<sequence length="66" mass="7775">MSTSKLIRVDQETFNSIEGIRRKGESKGHVIERLLYIYWTLKDAEPCLSPDATFQEFQERQEEVKV</sequence>
<dbReference type="AlphaFoldDB" id="A0A0F9Q615"/>
<comment type="caution">
    <text evidence="1">The sequence shown here is derived from an EMBL/GenBank/DDBJ whole genome shotgun (WGS) entry which is preliminary data.</text>
</comment>
<organism evidence="1">
    <name type="scientific">marine sediment metagenome</name>
    <dbReference type="NCBI Taxonomy" id="412755"/>
    <lineage>
        <taxon>unclassified sequences</taxon>
        <taxon>metagenomes</taxon>
        <taxon>ecological metagenomes</taxon>
    </lineage>
</organism>
<dbReference type="EMBL" id="LAZR01001860">
    <property type="protein sequence ID" value="KKN37944.1"/>
    <property type="molecule type" value="Genomic_DNA"/>
</dbReference>
<reference evidence="1" key="1">
    <citation type="journal article" date="2015" name="Nature">
        <title>Complex archaea that bridge the gap between prokaryotes and eukaryotes.</title>
        <authorList>
            <person name="Spang A."/>
            <person name="Saw J.H."/>
            <person name="Jorgensen S.L."/>
            <person name="Zaremba-Niedzwiedzka K."/>
            <person name="Martijn J."/>
            <person name="Lind A.E."/>
            <person name="van Eijk R."/>
            <person name="Schleper C."/>
            <person name="Guy L."/>
            <person name="Ettema T.J."/>
        </authorList>
    </citation>
    <scope>NUCLEOTIDE SEQUENCE</scope>
</reference>